<dbReference type="PANTHER" id="PTHR34145:SF28">
    <property type="entry name" value="F-BOX DOMAIN-CONTAINING PROTEIN"/>
    <property type="match status" value="1"/>
</dbReference>
<evidence type="ECO:0000313" key="3">
    <source>
        <dbReference type="Proteomes" id="UP001229421"/>
    </source>
</evidence>
<keyword evidence="3" id="KW-1185">Reference proteome</keyword>
<dbReference type="SUPFAM" id="SSF52047">
    <property type="entry name" value="RNI-like"/>
    <property type="match status" value="1"/>
</dbReference>
<gene>
    <name evidence="2" type="ORF">QVD17_06375</name>
</gene>
<reference evidence="2" key="1">
    <citation type="journal article" date="2023" name="bioRxiv">
        <title>Improved chromosome-level genome assembly for marigold (Tagetes erecta).</title>
        <authorList>
            <person name="Jiang F."/>
            <person name="Yuan L."/>
            <person name="Wang S."/>
            <person name="Wang H."/>
            <person name="Xu D."/>
            <person name="Wang A."/>
            <person name="Fan W."/>
        </authorList>
    </citation>
    <scope>NUCLEOTIDE SEQUENCE</scope>
    <source>
        <strain evidence="2">WSJ</strain>
        <tissue evidence="2">Leaf</tissue>
    </source>
</reference>
<evidence type="ECO:0000259" key="1">
    <source>
        <dbReference type="Pfam" id="PF24758"/>
    </source>
</evidence>
<dbReference type="AlphaFoldDB" id="A0AAD8LKI8"/>
<dbReference type="SUPFAM" id="SSF81383">
    <property type="entry name" value="F-box domain"/>
    <property type="match status" value="1"/>
</dbReference>
<accession>A0AAD8LKI8</accession>
<proteinExistence type="predicted"/>
<dbReference type="InterPro" id="IPR055411">
    <property type="entry name" value="LRR_FXL15/At3g58940/PEG3-like"/>
</dbReference>
<protein>
    <recommendedName>
        <fullName evidence="1">F-box/LRR-repeat protein 15/At3g58940/PEG3-like LRR domain-containing protein</fullName>
    </recommendedName>
</protein>
<dbReference type="InterPro" id="IPR032675">
    <property type="entry name" value="LRR_dom_sf"/>
</dbReference>
<organism evidence="2 3">
    <name type="scientific">Tagetes erecta</name>
    <name type="common">African marigold</name>
    <dbReference type="NCBI Taxonomy" id="13708"/>
    <lineage>
        <taxon>Eukaryota</taxon>
        <taxon>Viridiplantae</taxon>
        <taxon>Streptophyta</taxon>
        <taxon>Embryophyta</taxon>
        <taxon>Tracheophyta</taxon>
        <taxon>Spermatophyta</taxon>
        <taxon>Magnoliopsida</taxon>
        <taxon>eudicotyledons</taxon>
        <taxon>Gunneridae</taxon>
        <taxon>Pentapetalae</taxon>
        <taxon>asterids</taxon>
        <taxon>campanulids</taxon>
        <taxon>Asterales</taxon>
        <taxon>Asteraceae</taxon>
        <taxon>Asteroideae</taxon>
        <taxon>Heliantheae alliance</taxon>
        <taxon>Tageteae</taxon>
        <taxon>Tagetes</taxon>
    </lineage>
</organism>
<dbReference type="Gene3D" id="3.80.10.10">
    <property type="entry name" value="Ribonuclease Inhibitor"/>
    <property type="match status" value="1"/>
</dbReference>
<dbReference type="InterPro" id="IPR036047">
    <property type="entry name" value="F-box-like_dom_sf"/>
</dbReference>
<sequence length="544" mass="62955">MDHLLQIEKGNPSEIEIQNEEMDRISHLPEFIVHRILSSVQVPRVELVRMSVLSKTWFHLTASFPVLDFNILFFQSKRQSFFEYVEYTTSRFCHHDVAAHTFKLVTTIQEPAELDIVNRCIELVLNKGVQELIIIVINPSERLRLPNTLLSVSMLKSLIIESCELPSSLMADVVRFKSLIRLELGNVPVDDEAIKHLTKICPLLQEFHIHCCYDFKRLCIYGHQNIQKVLITGNTQVELIDIDAPNLSTLSIGDTYLRGDTYQREAPRVNLALCKKLTTVTYCGNPLPDSYGFTGFLSNFPFIENLILVTKYKCNYLKWSSHSLKTLVLQSDCDLEEIEFNAPNLVLFIYTCDFNLLWPIVMNERWPLLRDSPHLKSCMQYYPGDIDTLWFQKLRRFLDKENGYKVLNLYIRATCSQELTELEKLKAIELPPYELEHLELQLDESSAHVAFVDAILWCCRPRSLALRSFFNLTALEKQSDLIEFTYKKLLEQEDEGHTKINIVWSSSSKAQKQLRDLKSLSMATSREGKTVTFIKEEVLQEEAG</sequence>
<dbReference type="EMBL" id="JAUHHV010000001">
    <property type="protein sequence ID" value="KAK1440546.1"/>
    <property type="molecule type" value="Genomic_DNA"/>
</dbReference>
<dbReference type="InterPro" id="IPR053772">
    <property type="entry name" value="At1g61320/At1g61330-like"/>
</dbReference>
<name>A0AAD8LKI8_TARER</name>
<dbReference type="Proteomes" id="UP001229421">
    <property type="component" value="Unassembled WGS sequence"/>
</dbReference>
<feature type="domain" description="F-box/LRR-repeat protein 15/At3g58940/PEG3-like LRR" evidence="1">
    <location>
        <begin position="118"/>
        <end position="283"/>
    </location>
</feature>
<dbReference type="PANTHER" id="PTHR34145">
    <property type="entry name" value="OS02G0105600 PROTEIN"/>
    <property type="match status" value="1"/>
</dbReference>
<comment type="caution">
    <text evidence="2">The sequence shown here is derived from an EMBL/GenBank/DDBJ whole genome shotgun (WGS) entry which is preliminary data.</text>
</comment>
<evidence type="ECO:0000313" key="2">
    <source>
        <dbReference type="EMBL" id="KAK1440546.1"/>
    </source>
</evidence>
<dbReference type="Pfam" id="PF24758">
    <property type="entry name" value="LRR_At5g56370"/>
    <property type="match status" value="1"/>
</dbReference>